<evidence type="ECO:0000313" key="3">
    <source>
        <dbReference type="Proteomes" id="UP000054359"/>
    </source>
</evidence>
<protein>
    <submittedName>
        <fullName evidence="2">Uncharacterized protein</fullName>
    </submittedName>
</protein>
<proteinExistence type="predicted"/>
<sequence length="361" mass="39735">MENGALRTGRKRKAKVLGDDFVDVDDVITEDDDVFCELQSSPVPPSKSPTRCVKPMNVKHKKQNYQKHDSLDEYNGDCTDLLNSSSQNVADTNDSAAFTVLSTCNSETTEEPCVISLNDSELDIVTNIVANEVVVESKKKNRRRNRQTPNVTEAQKRRKPVTNTNKTALPSSRIYTPDEEYPVYEEKHLKFSPEKNLRCYSHTKFLPNVQDLPVPLSQISVLNENECTVQSNSQDQALLLNLNTSDSVIASSNTDEINPGTGTAMIIVPSDQNIYTSNSVTASSNTNDSNPGTGTAMIIVPDDQNMYTSDSVTASSNTDDSNPGTGTAMIIVPNDQNMYHVYMYNKPTAPSITLSPESFTT</sequence>
<reference evidence="2 3" key="1">
    <citation type="submission" date="2013-11" db="EMBL/GenBank/DDBJ databases">
        <title>Genome sequencing of Stegodyphus mimosarum.</title>
        <authorList>
            <person name="Bechsgaard J."/>
        </authorList>
    </citation>
    <scope>NUCLEOTIDE SEQUENCE [LARGE SCALE GENOMIC DNA]</scope>
</reference>
<dbReference type="Proteomes" id="UP000054359">
    <property type="component" value="Unassembled WGS sequence"/>
</dbReference>
<dbReference type="EMBL" id="KK117600">
    <property type="protein sequence ID" value="KFM70926.1"/>
    <property type="molecule type" value="Genomic_DNA"/>
</dbReference>
<evidence type="ECO:0000313" key="2">
    <source>
        <dbReference type="EMBL" id="KFM70926.1"/>
    </source>
</evidence>
<evidence type="ECO:0000256" key="1">
    <source>
        <dbReference type="SAM" id="MobiDB-lite"/>
    </source>
</evidence>
<feature type="compositionally biased region" description="Polar residues" evidence="1">
    <location>
        <begin position="161"/>
        <end position="172"/>
    </location>
</feature>
<dbReference type="OrthoDB" id="272624at2759"/>
<gene>
    <name evidence="2" type="ORF">X975_26676</name>
</gene>
<name>A0A087U0N7_STEMI</name>
<dbReference type="AlphaFoldDB" id="A0A087U0N7"/>
<keyword evidence="3" id="KW-1185">Reference proteome</keyword>
<feature type="non-terminal residue" evidence="2">
    <location>
        <position position="361"/>
    </location>
</feature>
<accession>A0A087U0N7</accession>
<organism evidence="2 3">
    <name type="scientific">Stegodyphus mimosarum</name>
    <name type="common">African social velvet spider</name>
    <dbReference type="NCBI Taxonomy" id="407821"/>
    <lineage>
        <taxon>Eukaryota</taxon>
        <taxon>Metazoa</taxon>
        <taxon>Ecdysozoa</taxon>
        <taxon>Arthropoda</taxon>
        <taxon>Chelicerata</taxon>
        <taxon>Arachnida</taxon>
        <taxon>Araneae</taxon>
        <taxon>Araneomorphae</taxon>
        <taxon>Entelegynae</taxon>
        <taxon>Eresoidea</taxon>
        <taxon>Eresidae</taxon>
        <taxon>Stegodyphus</taxon>
    </lineage>
</organism>
<feature type="region of interest" description="Disordered" evidence="1">
    <location>
        <begin position="137"/>
        <end position="172"/>
    </location>
</feature>